<gene>
    <name evidence="3" type="ORF">D7X32_29990</name>
</gene>
<dbReference type="GO" id="GO:0016747">
    <property type="term" value="F:acyltransferase activity, transferring groups other than amino-acyl groups"/>
    <property type="evidence" value="ECO:0007669"/>
    <property type="project" value="InterPro"/>
</dbReference>
<keyword evidence="4" id="KW-1185">Reference proteome</keyword>
<dbReference type="PROSITE" id="PS51186">
    <property type="entry name" value="GNAT"/>
    <property type="match status" value="1"/>
</dbReference>
<reference evidence="4" key="1">
    <citation type="submission" date="2018-09" db="EMBL/GenBank/DDBJ databases">
        <authorList>
            <person name="Livingstone P.G."/>
            <person name="Whitworth D.E."/>
        </authorList>
    </citation>
    <scope>NUCLEOTIDE SEQUENCE [LARGE SCALE GENOMIC DNA]</scope>
    <source>
        <strain evidence="4">CA043D</strain>
    </source>
</reference>
<accession>A0A3A8K2K7</accession>
<evidence type="ECO:0000313" key="3">
    <source>
        <dbReference type="EMBL" id="RKG98320.1"/>
    </source>
</evidence>
<dbReference type="InterPro" id="IPR016181">
    <property type="entry name" value="Acyl_CoA_acyltransferase"/>
</dbReference>
<dbReference type="Proteomes" id="UP000268313">
    <property type="component" value="Unassembled WGS sequence"/>
</dbReference>
<keyword evidence="3" id="KW-0808">Transferase</keyword>
<dbReference type="OrthoDB" id="9806005at2"/>
<dbReference type="PANTHER" id="PTHR41368">
    <property type="entry name" value="PROTEIN YGHO"/>
    <property type="match status" value="1"/>
</dbReference>
<name>A0A3A8K2K7_9BACT</name>
<dbReference type="Gene3D" id="3.40.630.30">
    <property type="match status" value="1"/>
</dbReference>
<dbReference type="InterPro" id="IPR039968">
    <property type="entry name" value="BcerS-like"/>
</dbReference>
<dbReference type="InterPro" id="IPR000182">
    <property type="entry name" value="GNAT_dom"/>
</dbReference>
<sequence length="394" mass="44185">MAHPAKHEDASSSPTPTMPSDVQVTPVRGAADRTAFIRLPYSLYRDDPNWVPPLEMERRDFLDPKKNPFFDYAEVELFLARRGQDVVGRVAAIKNPRHMEFHGTKEGFFGLFECVNDAGVARALLDAASAWLKARGIDTVLGPANFSSNQDWGLLVEGYESPPALMMPFNPAYYAGLLEACGFTKAKDLWAWELSSSTPPPEKVARIAEKIRKREGVTVRAVNLKDFPAEVARIKEIYNAAWEKNWGFIPFTDREFDHMAKEMKAIVRPELVLIAEVKGEPVAFSMTLPDANPAFKAANGRLTTFGLPMGLLKLVLASRKLKRLRLLTLGIKEGYRRRGLDAILYLDTLRTAKELGYTGGEISWTLEDNHLVNRAIESMGGQRSKTYRVFQRPA</sequence>
<dbReference type="SUPFAM" id="SSF55729">
    <property type="entry name" value="Acyl-CoA N-acyltransferases (Nat)"/>
    <property type="match status" value="1"/>
</dbReference>
<dbReference type="EMBL" id="RAWE01000146">
    <property type="protein sequence ID" value="RKG98320.1"/>
    <property type="molecule type" value="Genomic_DNA"/>
</dbReference>
<evidence type="ECO:0000313" key="4">
    <source>
        <dbReference type="Proteomes" id="UP000268313"/>
    </source>
</evidence>
<protein>
    <submittedName>
        <fullName evidence="3">N-acetyltransferase</fullName>
    </submittedName>
</protein>
<dbReference type="AlphaFoldDB" id="A0A3A8K2K7"/>
<feature type="compositionally biased region" description="Polar residues" evidence="1">
    <location>
        <begin position="11"/>
        <end position="23"/>
    </location>
</feature>
<feature type="region of interest" description="Disordered" evidence="1">
    <location>
        <begin position="1"/>
        <end position="25"/>
    </location>
</feature>
<feature type="domain" description="N-acetyltransferase" evidence="2">
    <location>
        <begin position="217"/>
        <end position="394"/>
    </location>
</feature>
<evidence type="ECO:0000256" key="1">
    <source>
        <dbReference type="SAM" id="MobiDB-lite"/>
    </source>
</evidence>
<feature type="compositionally biased region" description="Basic and acidic residues" evidence="1">
    <location>
        <begin position="1"/>
        <end position="10"/>
    </location>
</feature>
<comment type="caution">
    <text evidence="3">The sequence shown here is derived from an EMBL/GenBank/DDBJ whole genome shotgun (WGS) entry which is preliminary data.</text>
</comment>
<evidence type="ECO:0000259" key="2">
    <source>
        <dbReference type="PROSITE" id="PS51186"/>
    </source>
</evidence>
<organism evidence="3 4">
    <name type="scientific">Corallococcus carmarthensis</name>
    <dbReference type="NCBI Taxonomy" id="2316728"/>
    <lineage>
        <taxon>Bacteria</taxon>
        <taxon>Pseudomonadati</taxon>
        <taxon>Myxococcota</taxon>
        <taxon>Myxococcia</taxon>
        <taxon>Myxococcales</taxon>
        <taxon>Cystobacterineae</taxon>
        <taxon>Myxococcaceae</taxon>
        <taxon>Corallococcus</taxon>
    </lineage>
</organism>
<proteinExistence type="predicted"/>
<dbReference type="PANTHER" id="PTHR41368:SF1">
    <property type="entry name" value="PROTEIN YGHO"/>
    <property type="match status" value="1"/>
</dbReference>